<dbReference type="GO" id="GO:0046872">
    <property type="term" value="F:metal ion binding"/>
    <property type="evidence" value="ECO:0007669"/>
    <property type="project" value="UniProtKB-KW"/>
</dbReference>
<feature type="binding site" evidence="5">
    <location>
        <position position="91"/>
    </location>
    <ligand>
        <name>Mg(2+)</name>
        <dbReference type="ChEBI" id="CHEBI:18420"/>
        <label>1</label>
        <note>catalytic</note>
    </ligand>
</feature>
<protein>
    <submittedName>
        <fullName evidence="6">Inositol monophosphatase family protein</fullName>
    </submittedName>
</protein>
<reference evidence="6 7" key="1">
    <citation type="journal article" date="2023" name="Int. J. Syst. Evol. Microbiol.">
        <title>Ligilactobacillus ubinensis sp. nov., a novel species isolated from the wild ferment of a durian fruit (Durio zibethinus).</title>
        <authorList>
            <person name="Heng Y.C."/>
            <person name="Menon N."/>
            <person name="Chen B."/>
            <person name="Loo B.Z.L."/>
            <person name="Wong G.W.J."/>
            <person name="Lim A.C.H."/>
            <person name="Silvaraju S."/>
            <person name="Kittelmann S."/>
        </authorList>
    </citation>
    <scope>NUCLEOTIDE SEQUENCE [LARGE SCALE GENOMIC DNA]</scope>
    <source>
        <strain evidence="6 7">WILCCON 0076</strain>
    </source>
</reference>
<sequence>MTAWKEIDQHVKVWMNYARKLILAQIKTDVQVSTKSGPNDLVTNVDKEIEEYYVKQIKLFFPNSLILGEEGHKDSGMLKHQGYFWVIDPIDGTMNFVKEQENFASMIAIYYNGKPLLGYIYDVMKDKLFWGGPACQAVYCNNEKLNSPANLSLKDGLFGASCPMVLRNYRGINEVISKSSGARIVGSAGIEFINVMSGKLCAYLSFLRPWDYLPGKILAETLGLIVKTIDGEPVNVLSSTDVLVATDNAQSEIFKIINNY</sequence>
<dbReference type="InterPro" id="IPR000760">
    <property type="entry name" value="Inositol_monophosphatase-like"/>
</dbReference>
<keyword evidence="3" id="KW-0378">Hydrolase</keyword>
<dbReference type="PROSITE" id="PS00629">
    <property type="entry name" value="IMP_1"/>
    <property type="match status" value="1"/>
</dbReference>
<dbReference type="GO" id="GO:0007165">
    <property type="term" value="P:signal transduction"/>
    <property type="evidence" value="ECO:0007669"/>
    <property type="project" value="TreeGrafter"/>
</dbReference>
<evidence type="ECO:0000256" key="1">
    <source>
        <dbReference type="ARBA" id="ARBA00001946"/>
    </source>
</evidence>
<dbReference type="FunFam" id="3.30.540.10:FF:000003">
    <property type="entry name" value="Inositol-1-monophosphatase"/>
    <property type="match status" value="1"/>
</dbReference>
<comment type="cofactor">
    <cofactor evidence="1 5">
        <name>Mg(2+)</name>
        <dbReference type="ChEBI" id="CHEBI:18420"/>
    </cofactor>
</comment>
<comment type="caution">
    <text evidence="6">The sequence shown here is derived from an EMBL/GenBank/DDBJ whole genome shotgun (WGS) entry which is preliminary data.</text>
</comment>
<accession>A0A9X2FL07</accession>
<dbReference type="PANTHER" id="PTHR20854">
    <property type="entry name" value="INOSITOL MONOPHOSPHATASE"/>
    <property type="match status" value="1"/>
</dbReference>
<feature type="binding site" evidence="5">
    <location>
        <position position="69"/>
    </location>
    <ligand>
        <name>Mg(2+)</name>
        <dbReference type="ChEBI" id="CHEBI:18420"/>
        <label>1</label>
        <note>catalytic</note>
    </ligand>
</feature>
<gene>
    <name evidence="6" type="ORF">LB941_03815</name>
</gene>
<dbReference type="EMBL" id="JAIULA010000005">
    <property type="protein sequence ID" value="MCP0886463.1"/>
    <property type="molecule type" value="Genomic_DNA"/>
</dbReference>
<dbReference type="GO" id="GO:0006020">
    <property type="term" value="P:inositol metabolic process"/>
    <property type="evidence" value="ECO:0007669"/>
    <property type="project" value="TreeGrafter"/>
</dbReference>
<dbReference type="PANTHER" id="PTHR20854:SF4">
    <property type="entry name" value="INOSITOL-1-MONOPHOSPHATASE-RELATED"/>
    <property type="match status" value="1"/>
</dbReference>
<organism evidence="6 7">
    <name type="scientific">Ligilactobacillus ubinensis</name>
    <dbReference type="NCBI Taxonomy" id="2876789"/>
    <lineage>
        <taxon>Bacteria</taxon>
        <taxon>Bacillati</taxon>
        <taxon>Bacillota</taxon>
        <taxon>Bacilli</taxon>
        <taxon>Lactobacillales</taxon>
        <taxon>Lactobacillaceae</taxon>
        <taxon>Ligilactobacillus</taxon>
    </lineage>
</organism>
<dbReference type="InterPro" id="IPR020583">
    <property type="entry name" value="Inositol_monoP_metal-BS"/>
</dbReference>
<evidence type="ECO:0000313" key="6">
    <source>
        <dbReference type="EMBL" id="MCP0886463.1"/>
    </source>
</evidence>
<feature type="binding site" evidence="5">
    <location>
        <position position="211"/>
    </location>
    <ligand>
        <name>Mg(2+)</name>
        <dbReference type="ChEBI" id="CHEBI:18420"/>
        <label>1</label>
        <note>catalytic</note>
    </ligand>
</feature>
<evidence type="ECO:0000256" key="4">
    <source>
        <dbReference type="ARBA" id="ARBA00022842"/>
    </source>
</evidence>
<dbReference type="SUPFAM" id="SSF56655">
    <property type="entry name" value="Carbohydrate phosphatase"/>
    <property type="match status" value="1"/>
</dbReference>
<feature type="binding site" evidence="5">
    <location>
        <position position="90"/>
    </location>
    <ligand>
        <name>Mg(2+)</name>
        <dbReference type="ChEBI" id="CHEBI:18420"/>
        <label>2</label>
    </ligand>
</feature>
<evidence type="ECO:0000256" key="5">
    <source>
        <dbReference type="PIRSR" id="PIRSR600760-2"/>
    </source>
</evidence>
<keyword evidence="4 5" id="KW-0460">Magnesium</keyword>
<feature type="binding site" evidence="5">
    <location>
        <position position="88"/>
    </location>
    <ligand>
        <name>Mg(2+)</name>
        <dbReference type="ChEBI" id="CHEBI:18420"/>
        <label>1</label>
        <note>catalytic</note>
    </ligand>
</feature>
<dbReference type="AlphaFoldDB" id="A0A9X2FL07"/>
<evidence type="ECO:0000313" key="7">
    <source>
        <dbReference type="Proteomes" id="UP001139006"/>
    </source>
</evidence>
<dbReference type="PRINTS" id="PR00377">
    <property type="entry name" value="IMPHPHTASES"/>
</dbReference>
<dbReference type="RefSeq" id="WP_253359606.1">
    <property type="nucleotide sequence ID" value="NZ_JAIULA010000005.1"/>
</dbReference>
<dbReference type="Proteomes" id="UP001139006">
    <property type="component" value="Unassembled WGS sequence"/>
</dbReference>
<keyword evidence="2 5" id="KW-0479">Metal-binding</keyword>
<dbReference type="GO" id="GO:0008934">
    <property type="term" value="F:inositol monophosphate 1-phosphatase activity"/>
    <property type="evidence" value="ECO:0007669"/>
    <property type="project" value="TreeGrafter"/>
</dbReference>
<keyword evidence="7" id="KW-1185">Reference proteome</keyword>
<proteinExistence type="predicted"/>
<evidence type="ECO:0000256" key="2">
    <source>
        <dbReference type="ARBA" id="ARBA00022723"/>
    </source>
</evidence>
<dbReference type="Gene3D" id="3.30.540.10">
    <property type="entry name" value="Fructose-1,6-Bisphosphatase, subunit A, domain 1"/>
    <property type="match status" value="1"/>
</dbReference>
<evidence type="ECO:0000256" key="3">
    <source>
        <dbReference type="ARBA" id="ARBA00022801"/>
    </source>
</evidence>
<dbReference type="CDD" id="cd01637">
    <property type="entry name" value="IMPase_like"/>
    <property type="match status" value="1"/>
</dbReference>
<name>A0A9X2FL07_9LACO</name>
<dbReference type="Pfam" id="PF00459">
    <property type="entry name" value="Inositol_P"/>
    <property type="match status" value="1"/>
</dbReference>
<dbReference type="Gene3D" id="3.40.190.80">
    <property type="match status" value="1"/>
</dbReference>